<feature type="active site" description="Charge relay system" evidence="5">
    <location>
        <position position="160"/>
    </location>
</feature>
<dbReference type="InterPro" id="IPR050131">
    <property type="entry name" value="Peptidase_S8_subtilisin-like"/>
</dbReference>
<feature type="active site" description="Charge relay system" evidence="5">
    <location>
        <position position="191"/>
    </location>
</feature>
<evidence type="ECO:0000256" key="4">
    <source>
        <dbReference type="ARBA" id="ARBA00022825"/>
    </source>
</evidence>
<keyword evidence="6" id="KW-0732">Signal</keyword>
<dbReference type="SUPFAM" id="SSF52743">
    <property type="entry name" value="Subtilisin-like"/>
    <property type="match status" value="1"/>
</dbReference>
<dbReference type="RefSeq" id="WP_284322677.1">
    <property type="nucleotide sequence ID" value="NZ_BSOB01000051.1"/>
</dbReference>
<dbReference type="PROSITE" id="PS51892">
    <property type="entry name" value="SUBTILASE"/>
    <property type="match status" value="1"/>
</dbReference>
<dbReference type="GO" id="GO:0008233">
    <property type="term" value="F:peptidase activity"/>
    <property type="evidence" value="ECO:0007669"/>
    <property type="project" value="UniProtKB-KW"/>
</dbReference>
<dbReference type="InterPro" id="IPR015500">
    <property type="entry name" value="Peptidase_S8_subtilisin-rel"/>
</dbReference>
<dbReference type="EMBL" id="BSOB01000051">
    <property type="protein sequence ID" value="GLQ94989.1"/>
    <property type="molecule type" value="Genomic_DNA"/>
</dbReference>
<reference evidence="9" key="1">
    <citation type="journal article" date="2019" name="Int. J. Syst. Evol. Microbiol.">
        <title>The Global Catalogue of Microorganisms (GCM) 10K type strain sequencing project: providing services to taxonomists for standard genome sequencing and annotation.</title>
        <authorList>
            <consortium name="The Broad Institute Genomics Platform"/>
            <consortium name="The Broad Institute Genome Sequencing Center for Infectious Disease"/>
            <person name="Wu L."/>
            <person name="Ma J."/>
        </authorList>
    </citation>
    <scope>NUCLEOTIDE SEQUENCE [LARGE SCALE GENOMIC DNA]</scope>
    <source>
        <strain evidence="9">NBRC 111980</strain>
    </source>
</reference>
<feature type="domain" description="Peptidase S8/S53" evidence="7">
    <location>
        <begin position="151"/>
        <end position="370"/>
    </location>
</feature>
<feature type="signal peptide" evidence="6">
    <location>
        <begin position="1"/>
        <end position="22"/>
    </location>
</feature>
<dbReference type="Proteomes" id="UP001156670">
    <property type="component" value="Unassembled WGS sequence"/>
</dbReference>
<comment type="caution">
    <text evidence="8">The sequence shown here is derived from an EMBL/GenBank/DDBJ whole genome shotgun (WGS) entry which is preliminary data.</text>
</comment>
<sequence>MRHTWVIATALCTLGLCVAIHAETQQPSQVLVMLRAAPPHLRAADDYAITYASSPDEAARKRIARELAHQYGLQLVDSWPMPALGVDCFVMRIVSGTSASDIAQALSHDTRVESAQPRQTFHTLAKDDPLYALQPTAKRWHIAELHALTTGKNVAIAEVDSGVDASQPDLDGQIAEQRNFVDDSGYRAELHGTEVAGIIVAREGNGVGIVGVAPQARLLALRACWQLADGSAASACDSFTLAKALQYALEKHVQIINLSLTGPNDRLLQRLLDAALAGHVTVVGAVDDTTADGGFPASYPGVLAVAGEHADVQRSDVWLAPAEDIPTTQPGARWNMVNGSSFAAAEVSGLVALLQELSPDLTLTQLHDALHARSALGFASMRPMTIDACAAVAQVSHRCTCDCGTTRASLGVPRR</sequence>
<name>A0ABQ5XVA1_9GAMM</name>
<dbReference type="GO" id="GO:0006508">
    <property type="term" value="P:proteolysis"/>
    <property type="evidence" value="ECO:0007669"/>
    <property type="project" value="UniProtKB-KW"/>
</dbReference>
<evidence type="ECO:0000256" key="5">
    <source>
        <dbReference type="PROSITE-ProRule" id="PRU01240"/>
    </source>
</evidence>
<proteinExistence type="inferred from homology"/>
<keyword evidence="3 5" id="KW-0378">Hydrolase</keyword>
<evidence type="ECO:0000256" key="2">
    <source>
        <dbReference type="ARBA" id="ARBA00022670"/>
    </source>
</evidence>
<keyword evidence="4 5" id="KW-0720">Serine protease</keyword>
<gene>
    <name evidence="8" type="ORF">GCM10007901_39420</name>
</gene>
<organism evidence="8 9">
    <name type="scientific">Dyella acidisoli</name>
    <dbReference type="NCBI Taxonomy" id="1867834"/>
    <lineage>
        <taxon>Bacteria</taxon>
        <taxon>Pseudomonadati</taxon>
        <taxon>Pseudomonadota</taxon>
        <taxon>Gammaproteobacteria</taxon>
        <taxon>Lysobacterales</taxon>
        <taxon>Rhodanobacteraceae</taxon>
        <taxon>Dyella</taxon>
    </lineage>
</organism>
<dbReference type="PROSITE" id="PS00137">
    <property type="entry name" value="SUBTILASE_HIS"/>
    <property type="match status" value="1"/>
</dbReference>
<evidence type="ECO:0000256" key="1">
    <source>
        <dbReference type="ARBA" id="ARBA00011073"/>
    </source>
</evidence>
<evidence type="ECO:0000259" key="7">
    <source>
        <dbReference type="Pfam" id="PF00082"/>
    </source>
</evidence>
<dbReference type="Pfam" id="PF00082">
    <property type="entry name" value="Peptidase_S8"/>
    <property type="match status" value="1"/>
</dbReference>
<dbReference type="InterPro" id="IPR000209">
    <property type="entry name" value="Peptidase_S8/S53_dom"/>
</dbReference>
<evidence type="ECO:0000313" key="9">
    <source>
        <dbReference type="Proteomes" id="UP001156670"/>
    </source>
</evidence>
<dbReference type="InterPro" id="IPR022398">
    <property type="entry name" value="Peptidase_S8_His-AS"/>
</dbReference>
<keyword evidence="2 5" id="KW-0645">Protease</keyword>
<keyword evidence="9" id="KW-1185">Reference proteome</keyword>
<dbReference type="PANTHER" id="PTHR43806">
    <property type="entry name" value="PEPTIDASE S8"/>
    <property type="match status" value="1"/>
</dbReference>
<evidence type="ECO:0000256" key="3">
    <source>
        <dbReference type="ARBA" id="ARBA00022801"/>
    </source>
</evidence>
<accession>A0ABQ5XVA1</accession>
<evidence type="ECO:0000313" key="8">
    <source>
        <dbReference type="EMBL" id="GLQ94989.1"/>
    </source>
</evidence>
<dbReference type="PRINTS" id="PR00723">
    <property type="entry name" value="SUBTILISIN"/>
</dbReference>
<feature type="active site" description="Charge relay system" evidence="5">
    <location>
        <position position="341"/>
    </location>
</feature>
<dbReference type="PANTHER" id="PTHR43806:SF11">
    <property type="entry name" value="CEREVISIN-RELATED"/>
    <property type="match status" value="1"/>
</dbReference>
<dbReference type="InterPro" id="IPR036852">
    <property type="entry name" value="Peptidase_S8/S53_dom_sf"/>
</dbReference>
<comment type="similarity">
    <text evidence="1 5">Belongs to the peptidase S8 family.</text>
</comment>
<feature type="chain" id="PRO_5046456556" evidence="6">
    <location>
        <begin position="23"/>
        <end position="415"/>
    </location>
</feature>
<evidence type="ECO:0000256" key="6">
    <source>
        <dbReference type="SAM" id="SignalP"/>
    </source>
</evidence>
<protein>
    <submittedName>
        <fullName evidence="8">Serine protease</fullName>
    </submittedName>
</protein>
<dbReference type="Gene3D" id="3.40.50.200">
    <property type="entry name" value="Peptidase S8/S53 domain"/>
    <property type="match status" value="1"/>
</dbReference>